<organism evidence="1">
    <name type="scientific">marine sediment metagenome</name>
    <dbReference type="NCBI Taxonomy" id="412755"/>
    <lineage>
        <taxon>unclassified sequences</taxon>
        <taxon>metagenomes</taxon>
        <taxon>ecological metagenomes</taxon>
    </lineage>
</organism>
<evidence type="ECO:0000313" key="1">
    <source>
        <dbReference type="EMBL" id="GAH63901.1"/>
    </source>
</evidence>
<accession>X1H159</accession>
<reference evidence="1" key="1">
    <citation type="journal article" date="2014" name="Front. Microbiol.">
        <title>High frequency of phylogenetically diverse reductive dehalogenase-homologous genes in deep subseafloor sedimentary metagenomes.</title>
        <authorList>
            <person name="Kawai M."/>
            <person name="Futagami T."/>
            <person name="Toyoda A."/>
            <person name="Takaki Y."/>
            <person name="Nishi S."/>
            <person name="Hori S."/>
            <person name="Arai W."/>
            <person name="Tsubouchi T."/>
            <person name="Morono Y."/>
            <person name="Uchiyama I."/>
            <person name="Ito T."/>
            <person name="Fujiyama A."/>
            <person name="Inagaki F."/>
            <person name="Takami H."/>
        </authorList>
    </citation>
    <scope>NUCLEOTIDE SEQUENCE</scope>
    <source>
        <strain evidence="1">Expedition CK06-06</strain>
    </source>
</reference>
<name>X1H159_9ZZZZ</name>
<sequence length="93" mass="10546">LTISVDSTRILSNKQKTNDSFGTDNLKEFLPGVMKNPYFPDDSAVIVGSGETYQWFYNYKGKVIYFPKEKGKFYIIYGSTDTGFIDLVLHSAN</sequence>
<proteinExistence type="predicted"/>
<dbReference type="AlphaFoldDB" id="X1H159"/>
<protein>
    <submittedName>
        <fullName evidence="1">Uncharacterized protein</fullName>
    </submittedName>
</protein>
<gene>
    <name evidence="1" type="ORF">S03H2_50251</name>
</gene>
<feature type="non-terminal residue" evidence="1">
    <location>
        <position position="1"/>
    </location>
</feature>
<comment type="caution">
    <text evidence="1">The sequence shown here is derived from an EMBL/GenBank/DDBJ whole genome shotgun (WGS) entry which is preliminary data.</text>
</comment>
<dbReference type="EMBL" id="BARU01031806">
    <property type="protein sequence ID" value="GAH63901.1"/>
    <property type="molecule type" value="Genomic_DNA"/>
</dbReference>